<dbReference type="InterPro" id="IPR026881">
    <property type="entry name" value="WYL_dom"/>
</dbReference>
<organism evidence="4 5">
    <name type="scientific">Miniimonas arenae</name>
    <dbReference type="NCBI Taxonomy" id="676201"/>
    <lineage>
        <taxon>Bacteria</taxon>
        <taxon>Bacillati</taxon>
        <taxon>Actinomycetota</taxon>
        <taxon>Actinomycetes</taxon>
        <taxon>Micrococcales</taxon>
        <taxon>Beutenbergiaceae</taxon>
        <taxon>Miniimonas</taxon>
    </lineage>
</organism>
<feature type="compositionally biased region" description="Low complexity" evidence="1">
    <location>
        <begin position="315"/>
        <end position="349"/>
    </location>
</feature>
<accession>A0A5C5BAN9</accession>
<evidence type="ECO:0000313" key="4">
    <source>
        <dbReference type="EMBL" id="TNU73112.1"/>
    </source>
</evidence>
<evidence type="ECO:0000259" key="3">
    <source>
        <dbReference type="Pfam" id="PF25583"/>
    </source>
</evidence>
<feature type="domain" description="WYL" evidence="2">
    <location>
        <begin position="147"/>
        <end position="210"/>
    </location>
</feature>
<evidence type="ECO:0000313" key="5">
    <source>
        <dbReference type="Proteomes" id="UP000313849"/>
    </source>
</evidence>
<protein>
    <submittedName>
        <fullName evidence="4">WYL domain-containing protein</fullName>
    </submittedName>
</protein>
<dbReference type="PANTHER" id="PTHR34580:SF3">
    <property type="entry name" value="PROTEIN PAFB"/>
    <property type="match status" value="1"/>
</dbReference>
<dbReference type="AlphaFoldDB" id="A0A5C5BAN9"/>
<dbReference type="EMBL" id="VENP01000064">
    <property type="protein sequence ID" value="TNU73112.1"/>
    <property type="molecule type" value="Genomic_DNA"/>
</dbReference>
<proteinExistence type="predicted"/>
<dbReference type="PROSITE" id="PS52050">
    <property type="entry name" value="WYL"/>
    <property type="match status" value="1"/>
</dbReference>
<comment type="caution">
    <text evidence="4">The sequence shown here is derived from an EMBL/GenBank/DDBJ whole genome shotgun (WGS) entry which is preliminary data.</text>
</comment>
<dbReference type="Pfam" id="PF13280">
    <property type="entry name" value="WYL"/>
    <property type="match status" value="1"/>
</dbReference>
<dbReference type="InterPro" id="IPR057727">
    <property type="entry name" value="WCX_dom"/>
</dbReference>
<dbReference type="RefSeq" id="WP_139987526.1">
    <property type="nucleotide sequence ID" value="NZ_DAMDJA010000265.1"/>
</dbReference>
<gene>
    <name evidence="4" type="ORF">FH969_13095</name>
</gene>
<reference evidence="4 5" key="1">
    <citation type="submission" date="2019-06" db="EMBL/GenBank/DDBJ databases">
        <title>Draft genome sequence of Miniimonas arenae KCTC 19750T isolated from sea sand.</title>
        <authorList>
            <person name="Park S.-J."/>
        </authorList>
    </citation>
    <scope>NUCLEOTIDE SEQUENCE [LARGE SCALE GENOMIC DNA]</scope>
    <source>
        <strain evidence="4 5">KCTC 19750</strain>
    </source>
</reference>
<dbReference type="OrthoDB" id="3268930at2"/>
<feature type="region of interest" description="Disordered" evidence="1">
    <location>
        <begin position="315"/>
        <end position="356"/>
    </location>
</feature>
<evidence type="ECO:0000256" key="1">
    <source>
        <dbReference type="SAM" id="MobiDB-lite"/>
    </source>
</evidence>
<feature type="domain" description="WCX" evidence="3">
    <location>
        <begin position="237"/>
        <end position="310"/>
    </location>
</feature>
<keyword evidence="5" id="KW-1185">Reference proteome</keyword>
<dbReference type="InterPro" id="IPR051534">
    <property type="entry name" value="CBASS_pafABC_assoc_protein"/>
</dbReference>
<evidence type="ECO:0000259" key="2">
    <source>
        <dbReference type="Pfam" id="PF13280"/>
    </source>
</evidence>
<name>A0A5C5BAN9_9MICO</name>
<dbReference type="Pfam" id="PF25583">
    <property type="entry name" value="WCX"/>
    <property type="match status" value="1"/>
</dbReference>
<dbReference type="Proteomes" id="UP000313849">
    <property type="component" value="Unassembled WGS sequence"/>
</dbReference>
<dbReference type="PANTHER" id="PTHR34580">
    <property type="match status" value="1"/>
</dbReference>
<sequence>MSEQVPAAERLLDLVIALTHTNHRMTKADIRARVNGYGAANDRTFERMFERDKTALREAGIPLVTVVDDAHGDDIGYRIDLDGYTMPELGLTPEEIGILSVAAQVWQGADLDARARRGLVKLNAVAPGASADLAGHVLRVPPPEASFDALLEAVHRRRLVTFDYRAASSGTTSRRRVEPWRLLVREGAWYLQAWDTARDAERQFRLSRVVGAVTVTDEPARHDVGEPPLEAGEAGVATLLVRPGRGASLRVRARSVEAGTGHDEGWDVLQLPVGDLEDLAGLVAGHTDAVLVREPERLRAAVVARLRAVAMLDGEPAPGSASSASDASAASAPDGEPAPRSAASVSAAPGAGGTRG</sequence>